<keyword evidence="2" id="KW-1185">Reference proteome</keyword>
<dbReference type="Proteomes" id="UP001060215">
    <property type="component" value="Chromosome 10"/>
</dbReference>
<name>A0ACC0GAX0_9ERIC</name>
<comment type="caution">
    <text evidence="1">The sequence shown here is derived from an EMBL/GenBank/DDBJ whole genome shotgun (WGS) entry which is preliminary data.</text>
</comment>
<accession>A0ACC0GAX0</accession>
<evidence type="ECO:0000313" key="1">
    <source>
        <dbReference type="EMBL" id="KAI7997637.1"/>
    </source>
</evidence>
<proteinExistence type="predicted"/>
<organism evidence="1 2">
    <name type="scientific">Camellia lanceoleosa</name>
    <dbReference type="NCBI Taxonomy" id="1840588"/>
    <lineage>
        <taxon>Eukaryota</taxon>
        <taxon>Viridiplantae</taxon>
        <taxon>Streptophyta</taxon>
        <taxon>Embryophyta</taxon>
        <taxon>Tracheophyta</taxon>
        <taxon>Spermatophyta</taxon>
        <taxon>Magnoliopsida</taxon>
        <taxon>eudicotyledons</taxon>
        <taxon>Gunneridae</taxon>
        <taxon>Pentapetalae</taxon>
        <taxon>asterids</taxon>
        <taxon>Ericales</taxon>
        <taxon>Theaceae</taxon>
        <taxon>Camellia</taxon>
    </lineage>
</organism>
<protein>
    <submittedName>
        <fullName evidence="1">UDP-N-acetylglucosamine--dolichyl-phosphate N-acetylglucosaminephosphotransferase</fullName>
    </submittedName>
</protein>
<evidence type="ECO:0000313" key="2">
    <source>
        <dbReference type="Proteomes" id="UP001060215"/>
    </source>
</evidence>
<reference evidence="1 2" key="1">
    <citation type="journal article" date="2022" name="Plant J.">
        <title>Chromosome-level genome of Camellia lanceoleosa provides a valuable resource for understanding genome evolution and self-incompatibility.</title>
        <authorList>
            <person name="Gong W."/>
            <person name="Xiao S."/>
            <person name="Wang L."/>
            <person name="Liao Z."/>
            <person name="Chang Y."/>
            <person name="Mo W."/>
            <person name="Hu G."/>
            <person name="Li W."/>
            <person name="Zhao G."/>
            <person name="Zhu H."/>
            <person name="Hu X."/>
            <person name="Ji K."/>
            <person name="Xiang X."/>
            <person name="Song Q."/>
            <person name="Yuan D."/>
            <person name="Jin S."/>
            <person name="Zhang L."/>
        </authorList>
    </citation>
    <scope>NUCLEOTIDE SEQUENCE [LARGE SCALE GENOMIC DNA]</scope>
    <source>
        <strain evidence="1">SQ_2022a</strain>
    </source>
</reference>
<dbReference type="EMBL" id="CM045767">
    <property type="protein sequence ID" value="KAI7997637.1"/>
    <property type="molecule type" value="Genomic_DNA"/>
</dbReference>
<gene>
    <name evidence="1" type="ORF">LOK49_LG10G02801</name>
</gene>
<sequence>MGARKRGPKSEAATTTTTKSPSTETQEKTTAANSTAAEPPIAPSKASQILKVSLIFFVPYLYLIFSHYKIEEELKRSILINAVLSCAAFFVTLAMIPVASKYVLRRNMFGYDINKKGTTQGSIKVPESLGIVVGIVFLVFAILFQHFNFTADSNWLVEYNAALASICFMILLGFVDDVLDVPWRVKLLLPSIAALPLLMAYAGHTTIVIPKPLIPYLGLEVLDLGWIYKLYMWLLAIFCTNSINIHAGLNGLEVGQTVVTSCAILIHNVMQIGVSSDPEYKQAHAFSIYLVQPLLATSLALFSYNWYPSSVFVGDTYTYFAGMTMAVAGILGHFSETLLIFFIPQVLNFLLSLPQLSGFIPCPRHRLPRFDPQTGLLTGTNDGTLVNLFLRQFGRRSEKSLCILLLIFQAIGCCFCFLLRWFLAGWYK</sequence>